<dbReference type="SUPFAM" id="SSF51126">
    <property type="entry name" value="Pectin lyase-like"/>
    <property type="match status" value="1"/>
</dbReference>
<dbReference type="SUPFAM" id="SSF49899">
    <property type="entry name" value="Concanavalin A-like lectins/glucanases"/>
    <property type="match status" value="1"/>
</dbReference>
<dbReference type="Gene3D" id="2.60.120.200">
    <property type="match status" value="1"/>
</dbReference>
<keyword evidence="2" id="KW-0732">Signal</keyword>
<evidence type="ECO:0000313" key="4">
    <source>
        <dbReference type="EMBL" id="MCO6044657.1"/>
    </source>
</evidence>
<dbReference type="InterPro" id="IPR018247">
    <property type="entry name" value="EF_Hand_1_Ca_BS"/>
</dbReference>
<keyword evidence="5" id="KW-1185">Reference proteome</keyword>
<dbReference type="NCBIfam" id="TIGR02595">
    <property type="entry name" value="PEP_CTERM"/>
    <property type="match status" value="1"/>
</dbReference>
<dbReference type="PROSITE" id="PS51762">
    <property type="entry name" value="GH16_2"/>
    <property type="match status" value="1"/>
</dbReference>
<dbReference type="Pfam" id="PF12951">
    <property type="entry name" value="PATR"/>
    <property type="match status" value="1"/>
</dbReference>
<evidence type="ECO:0000256" key="2">
    <source>
        <dbReference type="ARBA" id="ARBA00022729"/>
    </source>
</evidence>
<dbReference type="NCBIfam" id="TIGR02601">
    <property type="entry name" value="autotrns_rpt"/>
    <property type="match status" value="1"/>
</dbReference>
<comment type="caution">
    <text evidence="4">The sequence shown here is derived from an EMBL/GenBank/DDBJ whole genome shotgun (WGS) entry which is preliminary data.</text>
</comment>
<evidence type="ECO:0000259" key="3">
    <source>
        <dbReference type="PROSITE" id="PS51762"/>
    </source>
</evidence>
<dbReference type="InterPro" id="IPR013424">
    <property type="entry name" value="Ice-binding_C"/>
</dbReference>
<dbReference type="Pfam" id="PF00722">
    <property type="entry name" value="Glyco_hydro_16"/>
    <property type="match status" value="1"/>
</dbReference>
<organism evidence="4 5">
    <name type="scientific">Aeoliella straminimaris</name>
    <dbReference type="NCBI Taxonomy" id="2954799"/>
    <lineage>
        <taxon>Bacteria</taxon>
        <taxon>Pseudomonadati</taxon>
        <taxon>Planctomycetota</taxon>
        <taxon>Planctomycetia</taxon>
        <taxon>Pirellulales</taxon>
        <taxon>Lacipirellulaceae</taxon>
        <taxon>Aeoliella</taxon>
    </lineage>
</organism>
<dbReference type="InterPro" id="IPR013425">
    <property type="entry name" value="Autotrns_rpt"/>
</dbReference>
<dbReference type="GO" id="GO:0005975">
    <property type="term" value="P:carbohydrate metabolic process"/>
    <property type="evidence" value="ECO:0007669"/>
    <property type="project" value="InterPro"/>
</dbReference>
<accession>A0A9X2F944</accession>
<dbReference type="GO" id="GO:0004553">
    <property type="term" value="F:hydrolase activity, hydrolyzing O-glycosyl compounds"/>
    <property type="evidence" value="ECO:0007669"/>
    <property type="project" value="InterPro"/>
</dbReference>
<name>A0A9X2F944_9BACT</name>
<dbReference type="EMBL" id="JAMXLR010000038">
    <property type="protein sequence ID" value="MCO6044657.1"/>
    <property type="molecule type" value="Genomic_DNA"/>
</dbReference>
<evidence type="ECO:0000256" key="1">
    <source>
        <dbReference type="ARBA" id="ARBA00006865"/>
    </source>
</evidence>
<dbReference type="InterPro" id="IPR050546">
    <property type="entry name" value="Glycosyl_Hydrlase_16"/>
</dbReference>
<protein>
    <submittedName>
        <fullName evidence="4">Family 16 glycosylhydrolase</fullName>
    </submittedName>
</protein>
<comment type="similarity">
    <text evidence="1">Belongs to the glycosyl hydrolase 16 family.</text>
</comment>
<dbReference type="Proteomes" id="UP001155241">
    <property type="component" value="Unassembled WGS sequence"/>
</dbReference>
<evidence type="ECO:0000313" key="5">
    <source>
        <dbReference type="Proteomes" id="UP001155241"/>
    </source>
</evidence>
<dbReference type="InterPro" id="IPR011050">
    <property type="entry name" value="Pectin_lyase_fold/virulence"/>
</dbReference>
<dbReference type="InterPro" id="IPR000757">
    <property type="entry name" value="Beta-glucanase-like"/>
</dbReference>
<proteinExistence type="inferred from homology"/>
<sequence>MLASCSAVVTPHASAQLPSGTWQYQWGDEFGGSALDGTKWHNGYPEWGMSSAAPTQIRQDLATVDDGALTLTATRVSEGGAEPFAGGMISTYQKNYFNGGYIEARILLPDTPGSWPAFWGLYDGWPPEADIMEYPIDTAAGSGYSQDEYHTAFHYRNTSGGNSAGAGKVNPGGAGDLGGAYHNFGMEWREDDWVGFYFDGQLVGQFGDDASIAQMQRMYLILNYAVAGWPGTPNLTEWPIGHRDETKVDWVRVWKQEAGSSSNWSYTGTSEYVQWDAVSNWSNGSPNLGGVAASFDTVSAAEQRIDWSGRRTLSVMNFDGDTRYRFGFNDDRLVLGPGNNGSQKSTINIASTSTAEHEVLATLEFAGGLDINNNSTQPLLLTGDVNGGGGSVRVRGPGVVSFDGSNSYTADTYIGTGQDQGIARARGQNAFGVGGTVVIGEAGNATTARIELENNALVSNNIAFRGRTNSSPAIVNKSGNNTISGTLNVEFGGSTYLLRSEAGQLTLSGGVALTAGTDMGNRNITLDGAGDGVIRGDILNGPRTSLTITKTGTGIWTLTGNNSYSGTTTVAEGTLAFSGSTGQGATSVAAGATLAGSGTVFGNLSAQSGAVIRVGSAGLTSKVAGEVIDDFDGYNNGRNQNIGAHANGDVTGGVWDGVFDGTGAAQVVDNAGSGDNSLLVYGAPSSGGAGWRGGVTSLAEGYARDFSLLDGQTATYFFQVMNEGNAFADTMIGLTARTTTIDVNDAWQDYSVMPYVNGNPGSTNLNVYGDNGTGGLITPLTDGLWQNIWLVVDNATKTFDVYTSAGTDAGTLALSDVEFGRMTDPVDLEAFGVMGREDGRVRVDNIYHLSGVDITNPLAPELPAGEILSVQGNLTLGGATLEVDLDANTHDTIEVLGTANLDGVLAISLEEGFHPAVGEGFTLLSASAISGTLMLGGPDGSRFTLANSTATELILTCLGGLPGDFNSDGVVDLADYVVWRNNLGAPESVLPAGSSDDANSVVDAGDYATWKVHFGQMSNVGSVGRSFAGAVEVPEPSALWLLTLSAALFRLRRRV</sequence>
<gene>
    <name evidence="4" type="ORF">NG895_12135</name>
</gene>
<feature type="domain" description="GH16" evidence="3">
    <location>
        <begin position="3"/>
        <end position="259"/>
    </location>
</feature>
<dbReference type="AlphaFoldDB" id="A0A9X2F944"/>
<dbReference type="CDD" id="cd08023">
    <property type="entry name" value="GH16_laminarinase_like"/>
    <property type="match status" value="1"/>
</dbReference>
<dbReference type="InterPro" id="IPR013320">
    <property type="entry name" value="ConA-like_dom_sf"/>
</dbReference>
<reference evidence="4" key="1">
    <citation type="submission" date="2022-06" db="EMBL/GenBank/DDBJ databases">
        <title>Aeoliella straminimaris, a novel planctomycete from sediments.</title>
        <authorList>
            <person name="Vitorino I.R."/>
            <person name="Lage O.M."/>
        </authorList>
    </citation>
    <scope>NUCLEOTIDE SEQUENCE</scope>
    <source>
        <strain evidence="4">ICT_H6.2</strain>
    </source>
</reference>
<dbReference type="PANTHER" id="PTHR10963">
    <property type="entry name" value="GLYCOSYL HYDROLASE-RELATED"/>
    <property type="match status" value="1"/>
</dbReference>
<dbReference type="PANTHER" id="PTHR10963:SF60">
    <property type="entry name" value="GRAM-NEGATIVE BACTERIA-BINDING PROTEIN 1-RELATED"/>
    <property type="match status" value="1"/>
</dbReference>
<dbReference type="PROSITE" id="PS00018">
    <property type="entry name" value="EF_HAND_1"/>
    <property type="match status" value="1"/>
</dbReference>